<feature type="coiled-coil region" evidence="1">
    <location>
        <begin position="135"/>
        <end position="176"/>
    </location>
</feature>
<dbReference type="EMBL" id="JBEDNZ010000009">
    <property type="protein sequence ID" value="KAL0838677.1"/>
    <property type="molecule type" value="Genomic_DNA"/>
</dbReference>
<feature type="compositionally biased region" description="Polar residues" evidence="2">
    <location>
        <begin position="711"/>
        <end position="724"/>
    </location>
</feature>
<feature type="coiled-coil region" evidence="1">
    <location>
        <begin position="59"/>
        <end position="107"/>
    </location>
</feature>
<evidence type="ECO:0000313" key="4">
    <source>
        <dbReference type="Proteomes" id="UP001549921"/>
    </source>
</evidence>
<protein>
    <submittedName>
        <fullName evidence="3">Uncharacterized protein</fullName>
    </submittedName>
</protein>
<name>A0ABD0T5Q3_LOXSC</name>
<organism evidence="3 4">
    <name type="scientific">Loxostege sticticalis</name>
    <name type="common">Beet webworm moth</name>
    <dbReference type="NCBI Taxonomy" id="481309"/>
    <lineage>
        <taxon>Eukaryota</taxon>
        <taxon>Metazoa</taxon>
        <taxon>Ecdysozoa</taxon>
        <taxon>Arthropoda</taxon>
        <taxon>Hexapoda</taxon>
        <taxon>Insecta</taxon>
        <taxon>Pterygota</taxon>
        <taxon>Neoptera</taxon>
        <taxon>Endopterygota</taxon>
        <taxon>Lepidoptera</taxon>
        <taxon>Glossata</taxon>
        <taxon>Ditrysia</taxon>
        <taxon>Pyraloidea</taxon>
        <taxon>Crambidae</taxon>
        <taxon>Pyraustinae</taxon>
        <taxon>Loxostege</taxon>
    </lineage>
</organism>
<accession>A0ABD0T5Q3</accession>
<dbReference type="AlphaFoldDB" id="A0ABD0T5Q3"/>
<gene>
    <name evidence="3" type="ORF">ABMA28_016748</name>
</gene>
<proteinExistence type="predicted"/>
<feature type="region of interest" description="Disordered" evidence="2">
    <location>
        <begin position="711"/>
        <end position="733"/>
    </location>
</feature>
<keyword evidence="1" id="KW-0175">Coiled coil</keyword>
<reference evidence="3 4" key="1">
    <citation type="submission" date="2024-06" db="EMBL/GenBank/DDBJ databases">
        <title>A chromosome-level genome assembly of beet webworm, Loxostege sticticalis.</title>
        <authorList>
            <person name="Zhang Y."/>
        </authorList>
    </citation>
    <scope>NUCLEOTIDE SEQUENCE [LARGE SCALE GENOMIC DNA]</scope>
    <source>
        <strain evidence="3">AQ028</strain>
        <tissue evidence="3">Male pupae</tissue>
    </source>
</reference>
<comment type="caution">
    <text evidence="3">The sequence shown here is derived from an EMBL/GenBank/DDBJ whole genome shotgun (WGS) entry which is preliminary data.</text>
</comment>
<evidence type="ECO:0000256" key="2">
    <source>
        <dbReference type="SAM" id="MobiDB-lite"/>
    </source>
</evidence>
<dbReference type="Proteomes" id="UP001549921">
    <property type="component" value="Unassembled WGS sequence"/>
</dbReference>
<sequence length="748" mass="85011">MAESSEVQALEKISTEVGESQIKITLSSQCIKAQAFLVDKLRKQTERQKEICSFISGSNLKLQTEIKQAELEIKSLLKAHETIKSSNVELKKEVLLAKERKLEIEERITIGEKKYEALWMQSKKRYESIPFVQKLLATTNKIQIIKDNIVALENQSQVMTKEYEAKKELLEKLDRERIVKLAEFLVHDLPNSMKILQEKSMAINKISSEIDGILKQHETAIIKSDLPIPIKQKATVFEDDKCERPVDDGWMNIYPNNERNMLMMPRLQFVNSDFDVLSAKLDEIKIKKVDVQNNAIGKRVDPIKPVSEISCKRIKKDDEFSIFFNNRMIEDNETDKKDGSLSKKKLINILEDVKLDKSDTYNIVSKVQLNKLKEVDVISKDIQKENKEPAILDDKDTEIIEEIDLTKSKSDSLLIPPTQFMDLTQEKNFNNSQHQVEVIVHMSMSDKSPVDKTSKFLKNSQEAINKKRVSFDLPLSIQEMSNKMYDDNLKEKETEENNANETIDSQVNISLASDESYSKIKDMILKKHNLDLSPQFVYAKNKILQMNNDERIVTSKFFQSNKANIFENDENNITEVTEIPKSSKEPDNEETAKEQAEKNNEEIENAMEMDDMIVCSPKPKQTSKEKTITGLLFNHGTQGIPDSLNVSISTTGFEEGDADFPNCIDSSLLLSPKADVPMAMGGDNIDVASQEVPNFLSGLRKTGLSFFGQSATTEAKPDTSGQTHGNNFNFNFGGDEKKARGGLFSMFH</sequence>
<evidence type="ECO:0000256" key="1">
    <source>
        <dbReference type="SAM" id="Coils"/>
    </source>
</evidence>
<evidence type="ECO:0000313" key="3">
    <source>
        <dbReference type="EMBL" id="KAL0838677.1"/>
    </source>
</evidence>